<accession>A0A921FYP7</accession>
<gene>
    <name evidence="1" type="ORF">K8V56_06040</name>
</gene>
<protein>
    <submittedName>
        <fullName evidence="1">Uncharacterized protein</fullName>
    </submittedName>
</protein>
<comment type="caution">
    <text evidence="1">The sequence shown here is derived from an EMBL/GenBank/DDBJ whole genome shotgun (WGS) entry which is preliminary data.</text>
</comment>
<sequence length="85" mass="9224">MRKLFNTGSSVTIEDFTTLRVNGPYSLLKLGPDFAIISSGEYRIEASGSDLTVETLSEEVAVFTFTSITSMNVTTGTDRESAYDA</sequence>
<name>A0A921FYP7_SPOPS</name>
<organism evidence="1 2">
    <name type="scientific">Sporosarcina psychrophila</name>
    <name type="common">Bacillus psychrophilus</name>
    <dbReference type="NCBI Taxonomy" id="1476"/>
    <lineage>
        <taxon>Bacteria</taxon>
        <taxon>Bacillati</taxon>
        <taxon>Bacillota</taxon>
        <taxon>Bacilli</taxon>
        <taxon>Bacillales</taxon>
        <taxon>Caryophanaceae</taxon>
        <taxon>Sporosarcina</taxon>
    </lineage>
</organism>
<dbReference type="Proteomes" id="UP000698173">
    <property type="component" value="Unassembled WGS sequence"/>
</dbReference>
<reference evidence="1" key="1">
    <citation type="journal article" date="2021" name="PeerJ">
        <title>Extensive microbial diversity within the chicken gut microbiome revealed by metagenomics and culture.</title>
        <authorList>
            <person name="Gilroy R."/>
            <person name="Ravi A."/>
            <person name="Getino M."/>
            <person name="Pursley I."/>
            <person name="Horton D.L."/>
            <person name="Alikhan N.F."/>
            <person name="Baker D."/>
            <person name="Gharbi K."/>
            <person name="Hall N."/>
            <person name="Watson M."/>
            <person name="Adriaenssens E.M."/>
            <person name="Foster-Nyarko E."/>
            <person name="Jarju S."/>
            <person name="Secka A."/>
            <person name="Antonio M."/>
            <person name="Oren A."/>
            <person name="Chaudhuri R.R."/>
            <person name="La Ragione R."/>
            <person name="Hildebrand F."/>
            <person name="Pallen M.J."/>
        </authorList>
    </citation>
    <scope>NUCLEOTIDE SEQUENCE</scope>
    <source>
        <strain evidence="1">CHK171-7178</strain>
    </source>
</reference>
<dbReference type="EMBL" id="DYWT01000101">
    <property type="protein sequence ID" value="HJF31327.1"/>
    <property type="molecule type" value="Genomic_DNA"/>
</dbReference>
<evidence type="ECO:0000313" key="1">
    <source>
        <dbReference type="EMBL" id="HJF31327.1"/>
    </source>
</evidence>
<proteinExistence type="predicted"/>
<reference evidence="1" key="2">
    <citation type="submission" date="2021-09" db="EMBL/GenBank/DDBJ databases">
        <authorList>
            <person name="Gilroy R."/>
        </authorList>
    </citation>
    <scope>NUCLEOTIDE SEQUENCE</scope>
    <source>
        <strain evidence="1">CHK171-7178</strain>
    </source>
</reference>
<dbReference type="AlphaFoldDB" id="A0A921FYP7"/>
<evidence type="ECO:0000313" key="2">
    <source>
        <dbReference type="Proteomes" id="UP000698173"/>
    </source>
</evidence>